<dbReference type="Gene3D" id="1.40.20.10">
    <property type="entry name" value="CHAD domain"/>
    <property type="match status" value="1"/>
</dbReference>
<gene>
    <name evidence="2" type="ORF">AVDCRST_MAG74-2590</name>
</gene>
<dbReference type="EMBL" id="CADCUR010000239">
    <property type="protein sequence ID" value="CAA9415436.1"/>
    <property type="molecule type" value="Genomic_DNA"/>
</dbReference>
<organism evidence="2">
    <name type="scientific">uncultured Pyrinomonadaceae bacterium</name>
    <dbReference type="NCBI Taxonomy" id="2283094"/>
    <lineage>
        <taxon>Bacteria</taxon>
        <taxon>Pseudomonadati</taxon>
        <taxon>Acidobacteriota</taxon>
        <taxon>Blastocatellia</taxon>
        <taxon>Blastocatellales</taxon>
        <taxon>Pyrinomonadaceae</taxon>
        <taxon>environmental samples</taxon>
    </lineage>
</organism>
<feature type="domain" description="CHAD" evidence="1">
    <location>
        <begin position="33"/>
        <end position="315"/>
    </location>
</feature>
<dbReference type="Pfam" id="PF05235">
    <property type="entry name" value="CHAD"/>
    <property type="match status" value="1"/>
</dbReference>
<dbReference type="PROSITE" id="PS51708">
    <property type="entry name" value="CHAD"/>
    <property type="match status" value="1"/>
</dbReference>
<dbReference type="InterPro" id="IPR007899">
    <property type="entry name" value="CHAD_dom"/>
</dbReference>
<name>A0A6J4PIG2_9BACT</name>
<evidence type="ECO:0000259" key="1">
    <source>
        <dbReference type="PROSITE" id="PS51708"/>
    </source>
</evidence>
<reference evidence="2" key="1">
    <citation type="submission" date="2020-02" db="EMBL/GenBank/DDBJ databases">
        <authorList>
            <person name="Meier V. D."/>
        </authorList>
    </citation>
    <scope>NUCLEOTIDE SEQUENCE</scope>
    <source>
        <strain evidence="2">AVDCRST_MAG74</strain>
    </source>
</reference>
<proteinExistence type="predicted"/>
<dbReference type="PANTHER" id="PTHR39339:SF1">
    <property type="entry name" value="CHAD DOMAIN-CONTAINING PROTEIN"/>
    <property type="match status" value="1"/>
</dbReference>
<evidence type="ECO:0000313" key="2">
    <source>
        <dbReference type="EMBL" id="CAA9415436.1"/>
    </source>
</evidence>
<accession>A0A6J4PIG2</accession>
<protein>
    <recommendedName>
        <fullName evidence="1">CHAD domain-containing protein</fullName>
    </recommendedName>
</protein>
<dbReference type="PANTHER" id="PTHR39339">
    <property type="entry name" value="SLR1444 PROTEIN"/>
    <property type="match status" value="1"/>
</dbReference>
<dbReference type="SMART" id="SM00880">
    <property type="entry name" value="CHAD"/>
    <property type="match status" value="1"/>
</dbReference>
<sequence length="332" mass="37506">MLCAVSSNLHIITAEVEILIMAKAKEIIGLDCAAPVLERAAEVLRVRLDEVANLRDAALDFSDIEGVHNMRVATRRLRSALRDYTPFMNQRLPKQLRKELKQLADALGAVRDEDVAIVALEALQLEADKIEHIKAGIGKLLKERSEARDAARTNLTEALAAHHLDDLRVRFSAAIDKMATRKKSKRAVSFNEAGREVVADGLQDLLDLGASLYEPFKTEELHEMRIAAKRLRYAIELFVACWGTQIAPFAAEIADMQSFLGEVHDSDIWIESLGKRLRHGQQNTSGNDYQTAAWLLSEFVKKRTKEYRSALKLWSEWETNRFAERMRAMIQA</sequence>
<dbReference type="AlphaFoldDB" id="A0A6J4PIG2"/>
<dbReference type="InterPro" id="IPR038186">
    <property type="entry name" value="CHAD_dom_sf"/>
</dbReference>